<dbReference type="Gene3D" id="3.30.70.1430">
    <property type="entry name" value="Multidrug efflux transporter AcrB pore domain"/>
    <property type="match status" value="2"/>
</dbReference>
<dbReference type="Gene3D" id="3.30.70.1320">
    <property type="entry name" value="Multidrug efflux transporter AcrB pore domain like"/>
    <property type="match status" value="1"/>
</dbReference>
<reference evidence="2 3" key="1">
    <citation type="submission" date="2020-10" db="EMBL/GenBank/DDBJ databases">
        <title>Complete genome sequence of Cupriavidus basilensis CCUG 49340T.</title>
        <authorList>
            <person name="Salva-Serra F."/>
            <person name="Donoso R.A."/>
            <person name="Cho K.H."/>
            <person name="Yoo J.A."/>
            <person name="Lee K."/>
            <person name="Yoon S.-H."/>
            <person name="Perez-Pantoja D."/>
            <person name="Moore E.R.B."/>
        </authorList>
    </citation>
    <scope>NUCLEOTIDE SEQUENCE [LARGE SCALE GENOMIC DNA]</scope>
    <source>
        <strain evidence="3">CCUG 49340</strain>
    </source>
</reference>
<name>A0A643FT66_9BURK</name>
<dbReference type="InterPro" id="IPR001036">
    <property type="entry name" value="Acrflvin-R"/>
</dbReference>
<dbReference type="GO" id="GO:0005886">
    <property type="term" value="C:plasma membrane"/>
    <property type="evidence" value="ECO:0007669"/>
    <property type="project" value="TreeGrafter"/>
</dbReference>
<dbReference type="EMBL" id="CP062804">
    <property type="protein sequence ID" value="QOT79397.1"/>
    <property type="molecule type" value="Genomic_DNA"/>
</dbReference>
<dbReference type="Gene3D" id="3.30.70.1440">
    <property type="entry name" value="Multidrug efflux transporter AcrB pore domain"/>
    <property type="match status" value="1"/>
</dbReference>
<evidence type="ECO:0000313" key="3">
    <source>
        <dbReference type="Proteomes" id="UP000397656"/>
    </source>
</evidence>
<dbReference type="PRINTS" id="PR00702">
    <property type="entry name" value="ACRIFLAVINRP"/>
</dbReference>
<dbReference type="SUPFAM" id="SSF82693">
    <property type="entry name" value="Multidrug efflux transporter AcrB pore domain, PN1, PN2, PC1 and PC2 subdomains"/>
    <property type="match status" value="3"/>
</dbReference>
<dbReference type="Proteomes" id="UP000397656">
    <property type="component" value="Chromosome 2"/>
</dbReference>
<proteinExistence type="predicted"/>
<dbReference type="SUPFAM" id="SSF82866">
    <property type="entry name" value="Multidrug efflux transporter AcrB transmembrane domain"/>
    <property type="match status" value="2"/>
</dbReference>
<evidence type="ECO:0000313" key="2">
    <source>
        <dbReference type="EMBL" id="QOT79397.1"/>
    </source>
</evidence>
<dbReference type="PANTHER" id="PTHR32063">
    <property type="match status" value="1"/>
</dbReference>
<sequence>MTERAPLFRWFVDHPIGTVLLAMALVLLGVVSYFQLPVAPLPEAEVPTIQVNALLPGASPDTIASSVATPLEVQFSAIPGIAEMTSTSALGSASIVLQFTLDTRLDSAVQEVQAAINRASSRLPPDMPSMPTWRKVNPADSPVAIIGVHSDSLSLTEVSDYAERVLVREIGQLPGVGLITTTGLRRPAIRVQASPVALAGVGLTLADIRTAIRAASRNAPKGALYGDTRVSTLDTNGQLLEPGAYGDLVVAWRGGSPVFLKDVAQVTLGPEDAYVNAFPNGRPGVALSIMRQPGANIVGTYDRIARALPALRQALPAAIQVEITNDRTRTIRASLHEVELTLVITIALVIGVMALFLRQWSATLVVAAVLVVSLAATFAAMYLMGFSLNNLTLVAVVVAVGFIVDDAIVVIENIHRYQETGLSMRQAALRGVEEVGSTVLSIGLSLVAVFIPLLFMSGVVGRLFREFALTSAVAILISVVISLTLAPSLAAVAMRRGAHGVDFQQSRLSAWLVQRYAVGLRWCLRRQGLMLSVFGITVCLSAAGFALMPKGFFPLQDTAFIVGTSQAAADVPYTAMLEKHRALTEIIRADPAVLTITQSVGMTGGSQTLANGRFWIVLKDRSDRDVSASALIDRLRPKLAAIPGIQLYLRAAQDINIGAGQPRAQYQYVLKASDTGSLYTWSQRLAAELQKEPLYRDLSSDLQLGANVIRLQIDRAAAARLGLTAGDVDDALYNAFGQRQINEFQTDTNQYKVVLEVDGDGRGNIETLQSLRLRSPVSGDMVPLSAIVTIAAPGAGPVSILHHGLLPAVNISFNLAARAPLGDAVARIDEIRRRIGMPASIQGTFLGSAQAFQEALAGQPSLILAALLAVYIILGVLYESLVHPLTILSTLPSAAIGALAFLWLGGFDFSIMALIGVILLIGIVKKNGILLIDFALEARRARGISPGQAIYEAALTRFRPIMMTTLAALLGAVPLMLGFGTGAELRQPLGVAVVGGLLLSQMLTLFTTPVVYLGLDRLSRYHRRPVQLQQPAAAAE</sequence>
<dbReference type="GO" id="GO:0042910">
    <property type="term" value="F:xenobiotic transmembrane transporter activity"/>
    <property type="evidence" value="ECO:0007669"/>
    <property type="project" value="TreeGrafter"/>
</dbReference>
<organism evidence="2 3">
    <name type="scientific">Cupriavidus basilensis</name>
    <dbReference type="NCBI Taxonomy" id="68895"/>
    <lineage>
        <taxon>Bacteria</taxon>
        <taxon>Pseudomonadati</taxon>
        <taxon>Pseudomonadota</taxon>
        <taxon>Betaproteobacteria</taxon>
        <taxon>Burkholderiales</taxon>
        <taxon>Burkholderiaceae</taxon>
        <taxon>Cupriavidus</taxon>
    </lineage>
</organism>
<dbReference type="SUPFAM" id="SSF82714">
    <property type="entry name" value="Multidrug efflux transporter AcrB TolC docking domain, DN and DC subdomains"/>
    <property type="match status" value="2"/>
</dbReference>
<accession>A0A643FT66</accession>
<protein>
    <submittedName>
        <fullName evidence="2">Efflux RND transporter permease subunit</fullName>
    </submittedName>
</protein>
<evidence type="ECO:0000259" key="1">
    <source>
        <dbReference type="PROSITE" id="PS50156"/>
    </source>
</evidence>
<dbReference type="PROSITE" id="PS50156">
    <property type="entry name" value="SSD"/>
    <property type="match status" value="1"/>
</dbReference>
<dbReference type="FunFam" id="3.30.70.1430:FF:000001">
    <property type="entry name" value="Efflux pump membrane transporter"/>
    <property type="match status" value="1"/>
</dbReference>
<dbReference type="Gene3D" id="1.20.1640.10">
    <property type="entry name" value="Multidrug efflux transporter AcrB transmembrane domain"/>
    <property type="match status" value="2"/>
</dbReference>
<gene>
    <name evidence="2" type="ORF">F7R26_032235</name>
</gene>
<dbReference type="PANTHER" id="PTHR32063:SF30">
    <property type="entry name" value="ACRB_ACRD_ACRF FAMILY PROTEIN"/>
    <property type="match status" value="1"/>
</dbReference>
<dbReference type="InterPro" id="IPR000731">
    <property type="entry name" value="SSD"/>
</dbReference>
<dbReference type="AlphaFoldDB" id="A0A643FT66"/>
<dbReference type="Pfam" id="PF00873">
    <property type="entry name" value="ACR_tran"/>
    <property type="match status" value="1"/>
</dbReference>
<dbReference type="InterPro" id="IPR027463">
    <property type="entry name" value="AcrB_DN_DC_subdom"/>
</dbReference>
<feature type="domain" description="SSD" evidence="1">
    <location>
        <begin position="371"/>
        <end position="492"/>
    </location>
</feature>
<dbReference type="Gene3D" id="3.30.2090.10">
    <property type="entry name" value="Multidrug efflux transporter AcrB TolC docking domain, DN and DC subdomains"/>
    <property type="match status" value="2"/>
</dbReference>